<evidence type="ECO:0000256" key="2">
    <source>
        <dbReference type="ARBA" id="ARBA00005417"/>
    </source>
</evidence>
<dbReference type="PROSITE" id="PS50893">
    <property type="entry name" value="ABC_TRANSPORTER_2"/>
    <property type="match status" value="1"/>
</dbReference>
<dbReference type="InterPro" id="IPR013563">
    <property type="entry name" value="Oligopep_ABC_C"/>
</dbReference>
<comment type="caution">
    <text evidence="8">The sequence shown here is derived from an EMBL/GenBank/DDBJ whole genome shotgun (WGS) entry which is preliminary data.</text>
</comment>
<dbReference type="PANTHER" id="PTHR43776:SF7">
    <property type="entry name" value="D,D-DIPEPTIDE TRANSPORT ATP-BINDING PROTEIN DDPF-RELATED"/>
    <property type="match status" value="1"/>
</dbReference>
<dbReference type="GO" id="GO:0055085">
    <property type="term" value="P:transmembrane transport"/>
    <property type="evidence" value="ECO:0007669"/>
    <property type="project" value="UniProtKB-ARBA"/>
</dbReference>
<dbReference type="SMART" id="SM00382">
    <property type="entry name" value="AAA"/>
    <property type="match status" value="1"/>
</dbReference>
<reference evidence="8 9" key="1">
    <citation type="journal article" date="2016" name="Front. Microbiol.">
        <title>Genomic Resource of Rice Seed Associated Bacteria.</title>
        <authorList>
            <person name="Midha S."/>
            <person name="Bansal K."/>
            <person name="Sharma S."/>
            <person name="Kumar N."/>
            <person name="Patil P.P."/>
            <person name="Chaudhry V."/>
            <person name="Patil P.B."/>
        </authorList>
    </citation>
    <scope>NUCLEOTIDE SEQUENCE [LARGE SCALE GENOMIC DNA]</scope>
    <source>
        <strain evidence="8 9">NS226</strain>
    </source>
</reference>
<feature type="domain" description="ABC transporter" evidence="7">
    <location>
        <begin position="6"/>
        <end position="254"/>
    </location>
</feature>
<dbReference type="InterPro" id="IPR027417">
    <property type="entry name" value="P-loop_NTPase"/>
</dbReference>
<keyword evidence="5 8" id="KW-0067">ATP-binding</keyword>
<dbReference type="Proteomes" id="UP000078272">
    <property type="component" value="Unassembled WGS sequence"/>
</dbReference>
<sequence>MTVPLLALRDVVRDYGSGLAGRSASLRAVDGVSLTVEKGEIVGIVGESGCGKSTLARVVAALDRPTSGEVLLNGEDLVTMDKRALLRRRDRFQMVFQDPYGSLDPRRRIGWSVAEPLGVLTPRLSKAETERRVAEMLEAVGLKATDATRFPHEFSGGQRQRVAIARALVTRPDLVIADEAVSALDLSVQAQVLNLILDLRERTGAAFLFITHNLSVVEAICDRVAVMYRGRIVESGATGEVFEAPRHPYTRLLLAAEPGRAGMAPDREEKSPPFPAEPGDWNGCAFRPRCVEATETCRREAPASVDIAPADIAPASRPVDWRAACHHARATPPPAPAGDLAAPRS</sequence>
<evidence type="ECO:0000256" key="4">
    <source>
        <dbReference type="ARBA" id="ARBA00022741"/>
    </source>
</evidence>
<dbReference type="GO" id="GO:0015833">
    <property type="term" value="P:peptide transport"/>
    <property type="evidence" value="ECO:0007669"/>
    <property type="project" value="InterPro"/>
</dbReference>
<evidence type="ECO:0000256" key="3">
    <source>
        <dbReference type="ARBA" id="ARBA00022448"/>
    </source>
</evidence>
<dbReference type="OrthoDB" id="8456289at2"/>
<evidence type="ECO:0000256" key="6">
    <source>
        <dbReference type="SAM" id="MobiDB-lite"/>
    </source>
</evidence>
<feature type="region of interest" description="Disordered" evidence="6">
    <location>
        <begin position="326"/>
        <end position="345"/>
    </location>
</feature>
<dbReference type="Pfam" id="PF00005">
    <property type="entry name" value="ABC_tran"/>
    <property type="match status" value="1"/>
</dbReference>
<evidence type="ECO:0000313" key="9">
    <source>
        <dbReference type="Proteomes" id="UP000078272"/>
    </source>
</evidence>
<evidence type="ECO:0000256" key="5">
    <source>
        <dbReference type="ARBA" id="ARBA00022840"/>
    </source>
</evidence>
<evidence type="ECO:0000256" key="1">
    <source>
        <dbReference type="ARBA" id="ARBA00004417"/>
    </source>
</evidence>
<evidence type="ECO:0000313" key="8">
    <source>
        <dbReference type="EMBL" id="KTQ97071.1"/>
    </source>
</evidence>
<dbReference type="CDD" id="cd03257">
    <property type="entry name" value="ABC_NikE_OppD_transporters"/>
    <property type="match status" value="1"/>
</dbReference>
<dbReference type="AlphaFoldDB" id="A0A175RB61"/>
<dbReference type="InterPro" id="IPR017871">
    <property type="entry name" value="ABC_transporter-like_CS"/>
</dbReference>
<dbReference type="PATRIC" id="fig|401562.3.peg.467"/>
<dbReference type="Pfam" id="PF08352">
    <property type="entry name" value="oligo_HPY"/>
    <property type="match status" value="1"/>
</dbReference>
<dbReference type="InterPro" id="IPR003593">
    <property type="entry name" value="AAA+_ATPase"/>
</dbReference>
<evidence type="ECO:0000259" key="7">
    <source>
        <dbReference type="PROSITE" id="PS50893"/>
    </source>
</evidence>
<name>A0A175RB61_9HYPH</name>
<accession>A0A175RB61</accession>
<dbReference type="PROSITE" id="PS00211">
    <property type="entry name" value="ABC_TRANSPORTER_1"/>
    <property type="match status" value="1"/>
</dbReference>
<keyword evidence="3" id="KW-0813">Transport</keyword>
<proteinExistence type="inferred from homology"/>
<dbReference type="GO" id="GO:0016887">
    <property type="term" value="F:ATP hydrolysis activity"/>
    <property type="evidence" value="ECO:0007669"/>
    <property type="project" value="InterPro"/>
</dbReference>
<dbReference type="SUPFAM" id="SSF52540">
    <property type="entry name" value="P-loop containing nucleoside triphosphate hydrolases"/>
    <property type="match status" value="1"/>
</dbReference>
<dbReference type="InterPro" id="IPR050319">
    <property type="entry name" value="ABC_transp_ATP-bind"/>
</dbReference>
<keyword evidence="4" id="KW-0547">Nucleotide-binding</keyword>
<dbReference type="InterPro" id="IPR003439">
    <property type="entry name" value="ABC_transporter-like_ATP-bd"/>
</dbReference>
<dbReference type="STRING" id="401562.NS365_18440"/>
<dbReference type="FunFam" id="3.40.50.300:FF:000016">
    <property type="entry name" value="Oligopeptide ABC transporter ATP-binding component"/>
    <property type="match status" value="1"/>
</dbReference>
<protein>
    <submittedName>
        <fullName evidence="8">Peptide ABC transporter ATP-binding protein</fullName>
    </submittedName>
</protein>
<dbReference type="EMBL" id="LDPZ01000012">
    <property type="protein sequence ID" value="KTQ97071.1"/>
    <property type="molecule type" value="Genomic_DNA"/>
</dbReference>
<comment type="similarity">
    <text evidence="2">Belongs to the ABC transporter superfamily.</text>
</comment>
<dbReference type="NCBIfam" id="TIGR01727">
    <property type="entry name" value="oligo_HPY"/>
    <property type="match status" value="1"/>
</dbReference>
<organism evidence="8 9">
    <name type="scientific">Aureimonas ureilytica</name>
    <dbReference type="NCBI Taxonomy" id="401562"/>
    <lineage>
        <taxon>Bacteria</taxon>
        <taxon>Pseudomonadati</taxon>
        <taxon>Pseudomonadota</taxon>
        <taxon>Alphaproteobacteria</taxon>
        <taxon>Hyphomicrobiales</taxon>
        <taxon>Aurantimonadaceae</taxon>
        <taxon>Aureimonas</taxon>
    </lineage>
</organism>
<gene>
    <name evidence="8" type="ORF">NS226_05990</name>
</gene>
<dbReference type="PANTHER" id="PTHR43776">
    <property type="entry name" value="TRANSPORT ATP-BINDING PROTEIN"/>
    <property type="match status" value="1"/>
</dbReference>
<dbReference type="Gene3D" id="3.40.50.300">
    <property type="entry name" value="P-loop containing nucleotide triphosphate hydrolases"/>
    <property type="match status" value="1"/>
</dbReference>
<dbReference type="GO" id="GO:0005886">
    <property type="term" value="C:plasma membrane"/>
    <property type="evidence" value="ECO:0007669"/>
    <property type="project" value="UniProtKB-SubCell"/>
</dbReference>
<comment type="subcellular location">
    <subcellularLocation>
        <location evidence="1">Cell inner membrane</location>
        <topology evidence="1">Peripheral membrane protein</topology>
    </subcellularLocation>
</comment>
<dbReference type="GO" id="GO:0005524">
    <property type="term" value="F:ATP binding"/>
    <property type="evidence" value="ECO:0007669"/>
    <property type="project" value="UniProtKB-KW"/>
</dbReference>